<dbReference type="EMBL" id="JAJUOS010000008">
    <property type="protein sequence ID" value="MCE5974049.1"/>
    <property type="molecule type" value="Genomic_DNA"/>
</dbReference>
<dbReference type="RefSeq" id="WP_233677023.1">
    <property type="nucleotide sequence ID" value="NZ_JAJUOS010000008.1"/>
</dbReference>
<reference evidence="1 2" key="1">
    <citation type="submission" date="2021-12" db="EMBL/GenBank/DDBJ databases">
        <title>Sinirhodobacter sp. WL0062 is a bacterium isolated from seawater.</title>
        <authorList>
            <person name="Wang L."/>
            <person name="He W."/>
            <person name="Zhang D.-F."/>
        </authorList>
    </citation>
    <scope>NUCLEOTIDE SEQUENCE [LARGE SCALE GENOMIC DNA]</scope>
    <source>
        <strain evidence="1 2">WL0062</strain>
    </source>
</reference>
<keyword evidence="1" id="KW-0969">Cilium</keyword>
<evidence type="ECO:0000313" key="2">
    <source>
        <dbReference type="Proteomes" id="UP001521181"/>
    </source>
</evidence>
<gene>
    <name evidence="1" type="primary">flaF</name>
    <name evidence="1" type="ORF">LZA78_11195</name>
</gene>
<dbReference type="NCBIfam" id="NF009435">
    <property type="entry name" value="PRK12794.1"/>
    <property type="match status" value="1"/>
</dbReference>
<keyword evidence="2" id="KW-1185">Reference proteome</keyword>
<accession>A0ABS8YW35</accession>
<comment type="caution">
    <text evidence="1">The sequence shown here is derived from an EMBL/GenBank/DDBJ whole genome shotgun (WGS) entry which is preliminary data.</text>
</comment>
<keyword evidence="1" id="KW-0966">Cell projection</keyword>
<organism evidence="1 2">
    <name type="scientific">Rhodobacter flavimaris</name>
    <dbReference type="NCBI Taxonomy" id="2907145"/>
    <lineage>
        <taxon>Bacteria</taxon>
        <taxon>Pseudomonadati</taxon>
        <taxon>Pseudomonadota</taxon>
        <taxon>Alphaproteobacteria</taxon>
        <taxon>Rhodobacterales</taxon>
        <taxon>Rhodobacter group</taxon>
        <taxon>Rhodobacter</taxon>
    </lineage>
</organism>
<dbReference type="InterPro" id="IPR010845">
    <property type="entry name" value="FlaF"/>
</dbReference>
<name>A0ABS8YW35_9RHOB</name>
<dbReference type="Pfam" id="PF07309">
    <property type="entry name" value="FlaF"/>
    <property type="match status" value="1"/>
</dbReference>
<dbReference type="Proteomes" id="UP001521181">
    <property type="component" value="Unassembled WGS sequence"/>
</dbReference>
<sequence length="126" mass="13663">MYATTLAKTAYGNPAQPTRTLRGTEYELFARITHNLKQSSAGGPTQFAALAAALYENRRLWTTLAADVASPDNGLPSELRARLFYLNEFTQIHSRKVLAGAASADVLIEINTAIMRGLRHEDGAAA</sequence>
<proteinExistence type="predicted"/>
<keyword evidence="1" id="KW-0282">Flagellum</keyword>
<evidence type="ECO:0000313" key="1">
    <source>
        <dbReference type="EMBL" id="MCE5974049.1"/>
    </source>
</evidence>
<protein>
    <submittedName>
        <fullName evidence="1">Flagellar biosynthesis regulator FlaF</fullName>
    </submittedName>
</protein>